<keyword evidence="2" id="KW-1185">Reference proteome</keyword>
<proteinExistence type="predicted"/>
<protein>
    <submittedName>
        <fullName evidence="1">Uncharacterized protein</fullName>
    </submittedName>
</protein>
<organism evidence="1 2">
    <name type="scientific">Hypoxylon rubiginosum</name>
    <dbReference type="NCBI Taxonomy" id="110542"/>
    <lineage>
        <taxon>Eukaryota</taxon>
        <taxon>Fungi</taxon>
        <taxon>Dikarya</taxon>
        <taxon>Ascomycota</taxon>
        <taxon>Pezizomycotina</taxon>
        <taxon>Sordariomycetes</taxon>
        <taxon>Xylariomycetidae</taxon>
        <taxon>Xylariales</taxon>
        <taxon>Hypoxylaceae</taxon>
        <taxon>Hypoxylon</taxon>
    </lineage>
</organism>
<reference evidence="1 2" key="1">
    <citation type="journal article" date="2022" name="New Phytol.">
        <title>Ecological generalism drives hyperdiversity of secondary metabolite gene clusters in xylarialean endophytes.</title>
        <authorList>
            <person name="Franco M.E.E."/>
            <person name="Wisecaver J.H."/>
            <person name="Arnold A.E."/>
            <person name="Ju Y.M."/>
            <person name="Slot J.C."/>
            <person name="Ahrendt S."/>
            <person name="Moore L.P."/>
            <person name="Eastman K.E."/>
            <person name="Scott K."/>
            <person name="Konkel Z."/>
            <person name="Mondo S.J."/>
            <person name="Kuo A."/>
            <person name="Hayes R.D."/>
            <person name="Haridas S."/>
            <person name="Andreopoulos B."/>
            <person name="Riley R."/>
            <person name="LaButti K."/>
            <person name="Pangilinan J."/>
            <person name="Lipzen A."/>
            <person name="Amirebrahimi M."/>
            <person name="Yan J."/>
            <person name="Adam C."/>
            <person name="Keymanesh K."/>
            <person name="Ng V."/>
            <person name="Louie K."/>
            <person name="Northen T."/>
            <person name="Drula E."/>
            <person name="Henrissat B."/>
            <person name="Hsieh H.M."/>
            <person name="Youens-Clark K."/>
            <person name="Lutzoni F."/>
            <person name="Miadlikowska J."/>
            <person name="Eastwood D.C."/>
            <person name="Hamelin R.C."/>
            <person name="Grigoriev I.V."/>
            <person name="U'Ren J.M."/>
        </authorList>
    </citation>
    <scope>NUCLEOTIDE SEQUENCE [LARGE SCALE GENOMIC DNA]</scope>
    <source>
        <strain evidence="1 2">CBS 119005</strain>
    </source>
</reference>
<accession>A0ACB9YR04</accession>
<dbReference type="Proteomes" id="UP001497700">
    <property type="component" value="Unassembled WGS sequence"/>
</dbReference>
<evidence type="ECO:0000313" key="2">
    <source>
        <dbReference type="Proteomes" id="UP001497700"/>
    </source>
</evidence>
<sequence>MASTPTKPEGNGTKPQLSQRELDVVAKAWTCINDVKNGVPTIDSKKLAEMGPYASADSARHIWKPIERKLLAIAGVTPTPATGKGRKRKTDTADGETPDTPTKKPRARKNTKAATKKNEEEDGDLVDGEA</sequence>
<dbReference type="EMBL" id="MU393548">
    <property type="protein sequence ID" value="KAI4861571.1"/>
    <property type="molecule type" value="Genomic_DNA"/>
</dbReference>
<comment type="caution">
    <text evidence="1">The sequence shown here is derived from an EMBL/GenBank/DDBJ whole genome shotgun (WGS) entry which is preliminary data.</text>
</comment>
<evidence type="ECO:0000313" key="1">
    <source>
        <dbReference type="EMBL" id="KAI4861571.1"/>
    </source>
</evidence>
<gene>
    <name evidence="1" type="ORF">F4820DRAFT_57451</name>
</gene>
<name>A0ACB9YR04_9PEZI</name>